<dbReference type="GO" id="GO:0005634">
    <property type="term" value="C:nucleus"/>
    <property type="evidence" value="ECO:0000318"/>
    <property type="project" value="GO_Central"/>
</dbReference>
<dbReference type="InterPro" id="IPR010399">
    <property type="entry name" value="Tify_dom"/>
</dbReference>
<dbReference type="InterPro" id="IPR018467">
    <property type="entry name" value="CCT_CS"/>
</dbReference>
<dbReference type="Pfam" id="PF09425">
    <property type="entry name" value="Jas_motif"/>
    <property type="match status" value="1"/>
</dbReference>
<evidence type="ECO:0000259" key="3">
    <source>
        <dbReference type="PROSITE" id="PS51320"/>
    </source>
</evidence>
<reference evidence="5" key="3">
    <citation type="submission" date="2020-12" db="UniProtKB">
        <authorList>
            <consortium name="EnsemblPlants"/>
        </authorList>
    </citation>
    <scope>IDENTIFICATION</scope>
</reference>
<dbReference type="Proteomes" id="UP000006727">
    <property type="component" value="Chromosome 5"/>
</dbReference>
<feature type="compositionally biased region" description="Polar residues" evidence="2">
    <location>
        <begin position="190"/>
        <end position="199"/>
    </location>
</feature>
<dbReference type="STRING" id="3218.A0A2K1KJB2"/>
<feature type="compositionally biased region" description="Polar residues" evidence="2">
    <location>
        <begin position="234"/>
        <end position="246"/>
    </location>
</feature>
<dbReference type="GO" id="GO:0031347">
    <property type="term" value="P:regulation of defense response"/>
    <property type="evidence" value="ECO:0000318"/>
    <property type="project" value="GO_Central"/>
</dbReference>
<evidence type="ECO:0000313" key="4">
    <source>
        <dbReference type="EMBL" id="PNR53874.1"/>
    </source>
</evidence>
<feature type="compositionally biased region" description="Polar residues" evidence="2">
    <location>
        <begin position="50"/>
        <end position="60"/>
    </location>
</feature>
<evidence type="ECO:0000313" key="6">
    <source>
        <dbReference type="Proteomes" id="UP000006727"/>
    </source>
</evidence>
<feature type="compositionally biased region" description="Polar residues" evidence="2">
    <location>
        <begin position="435"/>
        <end position="454"/>
    </location>
</feature>
<proteinExistence type="inferred from homology"/>
<dbReference type="InterPro" id="IPR040390">
    <property type="entry name" value="TIFY/JAZ"/>
</dbReference>
<dbReference type="GO" id="GO:0009611">
    <property type="term" value="P:response to wounding"/>
    <property type="evidence" value="ECO:0000318"/>
    <property type="project" value="GO_Central"/>
</dbReference>
<evidence type="ECO:0000256" key="1">
    <source>
        <dbReference type="ARBA" id="ARBA00008614"/>
    </source>
</evidence>
<keyword evidence="6" id="KW-1185">Reference proteome</keyword>
<dbReference type="RefSeq" id="XP_024376421.1">
    <property type="nucleotide sequence ID" value="XM_024520653.2"/>
</dbReference>
<dbReference type="EnsemblPlants" id="Pp3c5_11730V3.3">
    <property type="protein sequence ID" value="Pp3c5_11730V3.3"/>
    <property type="gene ID" value="Pp3c5_11730"/>
</dbReference>
<dbReference type="GO" id="GO:2000022">
    <property type="term" value="P:regulation of jasmonic acid mediated signaling pathway"/>
    <property type="evidence" value="ECO:0000318"/>
    <property type="project" value="GO_Central"/>
</dbReference>
<dbReference type="Gramene" id="Pp3c5_11730V3.1">
    <property type="protein sequence ID" value="Pp3c5_11730V3.1"/>
    <property type="gene ID" value="Pp3c5_11730"/>
</dbReference>
<dbReference type="Gramene" id="Pp3c5_11730V3.3">
    <property type="protein sequence ID" value="Pp3c5_11730V3.3"/>
    <property type="gene ID" value="Pp3c5_11730"/>
</dbReference>
<dbReference type="GeneID" id="112282693"/>
<feature type="region of interest" description="Disordered" evidence="2">
    <location>
        <begin position="395"/>
        <end position="502"/>
    </location>
</feature>
<sequence length="502" mass="53388">MTREPVAIDLINLGGIAERGVGGLMRSSSIECDERVSRGRLVRPVPSMLNHPSRSQSVSRMSPGPDGLRDRNINYFTQPGPFRPPWMSNHVAAGRVLTDCRSHCNFGMAAETSAERNMVSEDHLTGSQSRGDHSAPASPSHHIRLSSSSGYELDFTQQHTRKYASIFTSPAHALRNMPASTSSLREEAQAMSTHQSNLTAAEPSSVPRQHPSSSHSAGFGSPVPFYSRMKDNTGAESGSALGSQNPPRQPELQHPVKDTKMAAAHGLVRSATVGELPRVAQLTIFYAGMVNVYDHVPYEKAQAIMLLAGRESYPNYESLLGGCSATESPWICSPGAINLQASRGGSPAPLSSADLPPPGVVPMAIRPTPTTTAVELPQARKASLARFLERRRDRVRTGPYVPRNEEARRIRENPPSPSVSSARPPTRPSSPVPGHNNTAPPNAGGATTSTSQVNAPPPTPSRESSSEVLDPSPGRPQGENGEGMQPAPPGVSSVGEGSVAMS</sequence>
<evidence type="ECO:0000313" key="5">
    <source>
        <dbReference type="EnsemblPlants" id="Pp3c5_11730V3.1"/>
    </source>
</evidence>
<dbReference type="PaxDb" id="3218-PP1S442_10V6.2"/>
<comment type="similarity">
    <text evidence="1">Belongs to the TIFY/JAZ family.</text>
</comment>
<feature type="region of interest" description="Disordered" evidence="2">
    <location>
        <begin position="178"/>
        <end position="253"/>
    </location>
</feature>
<dbReference type="AlphaFoldDB" id="A0A2K1KJB2"/>
<dbReference type="PROSITE" id="PS51320">
    <property type="entry name" value="TIFY"/>
    <property type="match status" value="1"/>
</dbReference>
<feature type="region of interest" description="Disordered" evidence="2">
    <location>
        <begin position="114"/>
        <end position="145"/>
    </location>
</feature>
<dbReference type="PANTHER" id="PTHR33077">
    <property type="entry name" value="PROTEIN TIFY 4A-RELATED-RELATED"/>
    <property type="match status" value="1"/>
</dbReference>
<reference evidence="4 6" key="2">
    <citation type="journal article" date="2018" name="Plant J.">
        <title>The Physcomitrella patens chromosome-scale assembly reveals moss genome structure and evolution.</title>
        <authorList>
            <person name="Lang D."/>
            <person name="Ullrich K.K."/>
            <person name="Murat F."/>
            <person name="Fuchs J."/>
            <person name="Jenkins J."/>
            <person name="Haas F.B."/>
            <person name="Piednoel M."/>
            <person name="Gundlach H."/>
            <person name="Van Bel M."/>
            <person name="Meyberg R."/>
            <person name="Vives C."/>
            <person name="Morata J."/>
            <person name="Symeonidi A."/>
            <person name="Hiss M."/>
            <person name="Muchero W."/>
            <person name="Kamisugi Y."/>
            <person name="Saleh O."/>
            <person name="Blanc G."/>
            <person name="Decker E.L."/>
            <person name="van Gessel N."/>
            <person name="Grimwood J."/>
            <person name="Hayes R.D."/>
            <person name="Graham S.W."/>
            <person name="Gunter L.E."/>
            <person name="McDaniel S.F."/>
            <person name="Hoernstein S.N.W."/>
            <person name="Larsson A."/>
            <person name="Li F.W."/>
            <person name="Perroud P.F."/>
            <person name="Phillips J."/>
            <person name="Ranjan P."/>
            <person name="Rokshar D.S."/>
            <person name="Rothfels C.J."/>
            <person name="Schneider L."/>
            <person name="Shu S."/>
            <person name="Stevenson D.W."/>
            <person name="Thummler F."/>
            <person name="Tillich M."/>
            <person name="Villarreal Aguilar J.C."/>
            <person name="Widiez T."/>
            <person name="Wong G.K."/>
            <person name="Wymore A."/>
            <person name="Zhang Y."/>
            <person name="Zimmer A.D."/>
            <person name="Quatrano R.S."/>
            <person name="Mayer K.F.X."/>
            <person name="Goodstein D."/>
            <person name="Casacuberta J.M."/>
            <person name="Vandepoele K."/>
            <person name="Reski R."/>
            <person name="Cuming A.C."/>
            <person name="Tuskan G.A."/>
            <person name="Maumus F."/>
            <person name="Salse J."/>
            <person name="Schmutz J."/>
            <person name="Rensing S.A."/>
        </authorList>
    </citation>
    <scope>NUCLEOTIDE SEQUENCE [LARGE SCALE GENOMIC DNA]</scope>
    <source>
        <strain evidence="5 6">cv. Gransden 2004</strain>
    </source>
</reference>
<dbReference type="Pfam" id="PF06200">
    <property type="entry name" value="tify"/>
    <property type="match status" value="1"/>
</dbReference>
<dbReference type="PANTHER" id="PTHR33077:SF60">
    <property type="entry name" value="TIFY DOMAIN-CONTAINING PROTEIN"/>
    <property type="match status" value="1"/>
</dbReference>
<feature type="domain" description="Tify" evidence="3">
    <location>
        <begin position="275"/>
        <end position="310"/>
    </location>
</feature>
<dbReference type="EnsemblPlants" id="Pp3c5_11730V3.1">
    <property type="protein sequence ID" value="Pp3c5_11730V3.1"/>
    <property type="gene ID" value="Pp3c5_11730"/>
</dbReference>
<name>A0A2K1KJB2_PHYPA</name>
<reference evidence="4 6" key="1">
    <citation type="journal article" date="2008" name="Science">
        <title>The Physcomitrella genome reveals evolutionary insights into the conquest of land by plants.</title>
        <authorList>
            <person name="Rensing S."/>
            <person name="Lang D."/>
            <person name="Zimmer A."/>
            <person name="Terry A."/>
            <person name="Salamov A."/>
            <person name="Shapiro H."/>
            <person name="Nishiyama T."/>
            <person name="Perroud P.-F."/>
            <person name="Lindquist E."/>
            <person name="Kamisugi Y."/>
            <person name="Tanahashi T."/>
            <person name="Sakakibara K."/>
            <person name="Fujita T."/>
            <person name="Oishi K."/>
            <person name="Shin-I T."/>
            <person name="Kuroki Y."/>
            <person name="Toyoda A."/>
            <person name="Suzuki Y."/>
            <person name="Hashimoto A."/>
            <person name="Yamaguchi K."/>
            <person name="Sugano A."/>
            <person name="Kohara Y."/>
            <person name="Fujiyama A."/>
            <person name="Anterola A."/>
            <person name="Aoki S."/>
            <person name="Ashton N."/>
            <person name="Barbazuk W.B."/>
            <person name="Barker E."/>
            <person name="Bennetzen J."/>
            <person name="Bezanilla M."/>
            <person name="Blankenship R."/>
            <person name="Cho S.H."/>
            <person name="Dutcher S."/>
            <person name="Estelle M."/>
            <person name="Fawcett J.A."/>
            <person name="Gundlach H."/>
            <person name="Hanada K."/>
            <person name="Heyl A."/>
            <person name="Hicks K.A."/>
            <person name="Hugh J."/>
            <person name="Lohr M."/>
            <person name="Mayer K."/>
            <person name="Melkozernov A."/>
            <person name="Murata T."/>
            <person name="Nelson D."/>
            <person name="Pils B."/>
            <person name="Prigge M."/>
            <person name="Reiss B."/>
            <person name="Renner T."/>
            <person name="Rombauts S."/>
            <person name="Rushton P."/>
            <person name="Sanderfoot A."/>
            <person name="Schween G."/>
            <person name="Shiu S.-H."/>
            <person name="Stueber K."/>
            <person name="Theodoulou F.L."/>
            <person name="Tu H."/>
            <person name="Van de Peer Y."/>
            <person name="Verrier P.J."/>
            <person name="Waters E."/>
            <person name="Wood A."/>
            <person name="Yang L."/>
            <person name="Cove D."/>
            <person name="Cuming A."/>
            <person name="Hasebe M."/>
            <person name="Lucas S."/>
            <person name="Mishler D.B."/>
            <person name="Reski R."/>
            <person name="Grigoriev I."/>
            <person name="Quatrano R.S."/>
            <person name="Boore J.L."/>
        </authorList>
    </citation>
    <scope>NUCLEOTIDE SEQUENCE [LARGE SCALE GENOMIC DNA]</scope>
    <source>
        <strain evidence="5 6">cv. Gransden 2004</strain>
    </source>
</reference>
<dbReference type="EMBL" id="ABEU02000005">
    <property type="protein sequence ID" value="PNR53874.1"/>
    <property type="molecule type" value="Genomic_DNA"/>
</dbReference>
<feature type="compositionally biased region" description="Polar residues" evidence="2">
    <location>
        <begin position="206"/>
        <end position="216"/>
    </location>
</feature>
<feature type="region of interest" description="Disordered" evidence="2">
    <location>
        <begin position="45"/>
        <end position="67"/>
    </location>
</feature>
<dbReference type="Gramene" id="Pp3c5_11730V3.2">
    <property type="protein sequence ID" value="Pp3c5_11730V3.2"/>
    <property type="gene ID" value="Pp3c5_11730"/>
</dbReference>
<dbReference type="OrthoDB" id="1939212at2759"/>
<dbReference type="EnsemblPlants" id="Pp3c5_11730V3.2">
    <property type="protein sequence ID" value="Pp3c5_11730V3.2"/>
    <property type="gene ID" value="Pp3c5_11730"/>
</dbReference>
<protein>
    <recommendedName>
        <fullName evidence="3">Tify domain-containing protein</fullName>
    </recommendedName>
</protein>
<organism evidence="4">
    <name type="scientific">Physcomitrium patens</name>
    <name type="common">Spreading-leaved earth moss</name>
    <name type="synonym">Physcomitrella patens</name>
    <dbReference type="NCBI Taxonomy" id="3218"/>
    <lineage>
        <taxon>Eukaryota</taxon>
        <taxon>Viridiplantae</taxon>
        <taxon>Streptophyta</taxon>
        <taxon>Embryophyta</taxon>
        <taxon>Bryophyta</taxon>
        <taxon>Bryophytina</taxon>
        <taxon>Bryopsida</taxon>
        <taxon>Funariidae</taxon>
        <taxon>Funariales</taxon>
        <taxon>Funariaceae</taxon>
        <taxon>Physcomitrium</taxon>
    </lineage>
</organism>
<dbReference type="SMART" id="SM00979">
    <property type="entry name" value="TIFY"/>
    <property type="match status" value="1"/>
</dbReference>
<gene>
    <name evidence="5" type="primary">LOC112282693</name>
    <name evidence="4" type="ORF">PHYPA_007549</name>
</gene>
<evidence type="ECO:0000256" key="2">
    <source>
        <dbReference type="SAM" id="MobiDB-lite"/>
    </source>
</evidence>
<feature type="compositionally biased region" description="Basic and acidic residues" evidence="2">
    <location>
        <begin position="403"/>
        <end position="412"/>
    </location>
</feature>
<accession>A0A2K1KJB2</accession>